<evidence type="ECO:0000313" key="3">
    <source>
        <dbReference type="EMBL" id="GAI69183.1"/>
    </source>
</evidence>
<evidence type="ECO:0000256" key="1">
    <source>
        <dbReference type="ARBA" id="ARBA00022737"/>
    </source>
</evidence>
<gene>
    <name evidence="3" type="ORF">S12H4_09073</name>
</gene>
<accession>X1QLR1</accession>
<sequence>DGPELELMIGGYSDNQPDYSWLQPYESKYLKQYFYPVREIRSVKNANLKAAVNLERTADNQVFIGFNTTSVRENAKILLLAEDKILFDTITDIDPGKPFVKEIRIPKATRNRNLKTVLYSSEGEKLISYKPEELEETPMPDVAVPPKPPEEIETVEQLYLTGLRLEQFYNPSFKPEPYYLEALTRDPDNYRVNTAFGLLYLRNGIFDKAEQHLKIAVSRITNNYTKPRDGEAYYYLGLCQKYQGKYKEAYKHLYQATWSHAFHSAACFQLAQMECRDGNYEKALDHLNRSISTNTGNTNACNLKSAVLRKLGRQEEALHFSMKTRNSDPLDIWSEFEV</sequence>
<organism evidence="3">
    <name type="scientific">marine sediment metagenome</name>
    <dbReference type="NCBI Taxonomy" id="412755"/>
    <lineage>
        <taxon>unclassified sequences</taxon>
        <taxon>metagenomes</taxon>
        <taxon>ecological metagenomes</taxon>
    </lineage>
</organism>
<dbReference type="SUPFAM" id="SSF48452">
    <property type="entry name" value="TPR-like"/>
    <property type="match status" value="1"/>
</dbReference>
<proteinExistence type="predicted"/>
<reference evidence="3" key="1">
    <citation type="journal article" date="2014" name="Front. Microbiol.">
        <title>High frequency of phylogenetically diverse reductive dehalogenase-homologous genes in deep subseafloor sedimentary metagenomes.</title>
        <authorList>
            <person name="Kawai M."/>
            <person name="Futagami T."/>
            <person name="Toyoda A."/>
            <person name="Takaki Y."/>
            <person name="Nishi S."/>
            <person name="Hori S."/>
            <person name="Arai W."/>
            <person name="Tsubouchi T."/>
            <person name="Morono Y."/>
            <person name="Uchiyama I."/>
            <person name="Ito T."/>
            <person name="Fujiyama A."/>
            <person name="Inagaki F."/>
            <person name="Takami H."/>
        </authorList>
    </citation>
    <scope>NUCLEOTIDE SEQUENCE</scope>
    <source>
        <strain evidence="3">Expedition CK06-06</strain>
    </source>
</reference>
<dbReference type="InterPro" id="IPR052346">
    <property type="entry name" value="O-mannosyl-transferase_TMTC"/>
</dbReference>
<protein>
    <submittedName>
        <fullName evidence="3">Uncharacterized protein</fullName>
    </submittedName>
</protein>
<keyword evidence="1" id="KW-0677">Repeat</keyword>
<dbReference type="InterPro" id="IPR011990">
    <property type="entry name" value="TPR-like_helical_dom_sf"/>
</dbReference>
<name>X1QLR1_9ZZZZ</name>
<keyword evidence="2" id="KW-0802">TPR repeat</keyword>
<dbReference type="Pfam" id="PF13431">
    <property type="entry name" value="TPR_17"/>
    <property type="match status" value="1"/>
</dbReference>
<dbReference type="InterPro" id="IPR019734">
    <property type="entry name" value="TPR_rpt"/>
</dbReference>
<dbReference type="PANTHER" id="PTHR44227">
    <property type="match status" value="1"/>
</dbReference>
<dbReference type="AlphaFoldDB" id="X1QLR1"/>
<evidence type="ECO:0000256" key="2">
    <source>
        <dbReference type="ARBA" id="ARBA00022803"/>
    </source>
</evidence>
<feature type="non-terminal residue" evidence="3">
    <location>
        <position position="1"/>
    </location>
</feature>
<dbReference type="EMBL" id="BARW01003616">
    <property type="protein sequence ID" value="GAI69183.1"/>
    <property type="molecule type" value="Genomic_DNA"/>
</dbReference>
<dbReference type="Gene3D" id="1.25.40.10">
    <property type="entry name" value="Tetratricopeptide repeat domain"/>
    <property type="match status" value="1"/>
</dbReference>
<comment type="caution">
    <text evidence="3">The sequence shown here is derived from an EMBL/GenBank/DDBJ whole genome shotgun (WGS) entry which is preliminary data.</text>
</comment>
<dbReference type="SMART" id="SM00028">
    <property type="entry name" value="TPR"/>
    <property type="match status" value="3"/>
</dbReference>
<dbReference type="PANTHER" id="PTHR44227:SF3">
    <property type="entry name" value="PROTEIN O-MANNOSYL-TRANSFERASE TMTC4"/>
    <property type="match status" value="1"/>
</dbReference>
<feature type="non-terminal residue" evidence="3">
    <location>
        <position position="338"/>
    </location>
</feature>